<organism evidence="2 3">
    <name type="scientific">Oryza sativa subsp. japonica</name>
    <name type="common">Rice</name>
    <dbReference type="NCBI Taxonomy" id="39947"/>
    <lineage>
        <taxon>Eukaryota</taxon>
        <taxon>Viridiplantae</taxon>
        <taxon>Streptophyta</taxon>
        <taxon>Embryophyta</taxon>
        <taxon>Tracheophyta</taxon>
        <taxon>Spermatophyta</taxon>
        <taxon>Magnoliopsida</taxon>
        <taxon>Liliopsida</taxon>
        <taxon>Poales</taxon>
        <taxon>Poaceae</taxon>
        <taxon>BOP clade</taxon>
        <taxon>Oryzoideae</taxon>
        <taxon>Oryzeae</taxon>
        <taxon>Oryzinae</taxon>
        <taxon>Oryza</taxon>
        <taxon>Oryza sativa</taxon>
    </lineage>
</organism>
<dbReference type="EMBL" id="AC145477">
    <property type="protein sequence ID" value="AAT93838.1"/>
    <property type="molecule type" value="Genomic_DNA"/>
</dbReference>
<sequence length="43" mass="4466">MALERPAAISPPGQAMRHGVLRPSPADEWSPGVVVLGTGCKLL</sequence>
<protein>
    <submittedName>
        <fullName evidence="2">Uncharacterized protein</fullName>
    </submittedName>
</protein>
<dbReference type="Proteomes" id="UP000000763">
    <property type="component" value="Chromosome 5"/>
</dbReference>
<name>Q6AT04_ORYSJ</name>
<evidence type="ECO:0000256" key="1">
    <source>
        <dbReference type="SAM" id="MobiDB-lite"/>
    </source>
</evidence>
<feature type="region of interest" description="Disordered" evidence="1">
    <location>
        <begin position="1"/>
        <end position="23"/>
    </location>
</feature>
<dbReference type="AlphaFoldDB" id="Q6AT04"/>
<accession>Q6AT04</accession>
<gene>
    <name evidence="2" type="primary">B1402B06.5</name>
</gene>
<proteinExistence type="predicted"/>
<reference evidence="3" key="2">
    <citation type="journal article" date="2008" name="Nucleic Acids Res.">
        <title>The rice annotation project database (RAP-DB): 2008 update.</title>
        <authorList>
            <consortium name="The rice annotation project (RAP)"/>
        </authorList>
    </citation>
    <scope>GENOME REANNOTATION</scope>
    <source>
        <strain evidence="3">cv. Nipponbare</strain>
    </source>
</reference>
<evidence type="ECO:0000313" key="2">
    <source>
        <dbReference type="EMBL" id="AAT93838.1"/>
    </source>
</evidence>
<reference evidence="3" key="1">
    <citation type="journal article" date="2005" name="Nature">
        <title>The map-based sequence of the rice genome.</title>
        <authorList>
            <consortium name="International rice genome sequencing project (IRGSP)"/>
            <person name="Matsumoto T."/>
            <person name="Wu J."/>
            <person name="Kanamori H."/>
            <person name="Katayose Y."/>
            <person name="Fujisawa M."/>
            <person name="Namiki N."/>
            <person name="Mizuno H."/>
            <person name="Yamamoto K."/>
            <person name="Antonio B.A."/>
            <person name="Baba T."/>
            <person name="Sakata K."/>
            <person name="Nagamura Y."/>
            <person name="Aoki H."/>
            <person name="Arikawa K."/>
            <person name="Arita K."/>
            <person name="Bito T."/>
            <person name="Chiden Y."/>
            <person name="Fujitsuka N."/>
            <person name="Fukunaka R."/>
            <person name="Hamada M."/>
            <person name="Harada C."/>
            <person name="Hayashi A."/>
            <person name="Hijishita S."/>
            <person name="Honda M."/>
            <person name="Hosokawa S."/>
            <person name="Ichikawa Y."/>
            <person name="Idonuma A."/>
            <person name="Iijima M."/>
            <person name="Ikeda M."/>
            <person name="Ikeno M."/>
            <person name="Ito K."/>
            <person name="Ito S."/>
            <person name="Ito T."/>
            <person name="Ito Y."/>
            <person name="Ito Y."/>
            <person name="Iwabuchi A."/>
            <person name="Kamiya K."/>
            <person name="Karasawa W."/>
            <person name="Kurita K."/>
            <person name="Katagiri S."/>
            <person name="Kikuta A."/>
            <person name="Kobayashi H."/>
            <person name="Kobayashi N."/>
            <person name="Machita K."/>
            <person name="Maehara T."/>
            <person name="Masukawa M."/>
            <person name="Mizubayashi T."/>
            <person name="Mukai Y."/>
            <person name="Nagasaki H."/>
            <person name="Nagata Y."/>
            <person name="Naito S."/>
            <person name="Nakashima M."/>
            <person name="Nakama Y."/>
            <person name="Nakamichi Y."/>
            <person name="Nakamura M."/>
            <person name="Meguro A."/>
            <person name="Negishi M."/>
            <person name="Ohta I."/>
            <person name="Ohta T."/>
            <person name="Okamoto M."/>
            <person name="Ono N."/>
            <person name="Saji S."/>
            <person name="Sakaguchi M."/>
            <person name="Sakai K."/>
            <person name="Shibata M."/>
            <person name="Shimokawa T."/>
            <person name="Song J."/>
            <person name="Takazaki Y."/>
            <person name="Terasawa K."/>
            <person name="Tsugane M."/>
            <person name="Tsuji K."/>
            <person name="Ueda S."/>
            <person name="Waki K."/>
            <person name="Yamagata H."/>
            <person name="Yamamoto M."/>
            <person name="Yamamoto S."/>
            <person name="Yamane H."/>
            <person name="Yoshiki S."/>
            <person name="Yoshihara R."/>
            <person name="Yukawa K."/>
            <person name="Zhong H."/>
            <person name="Yano M."/>
            <person name="Yuan Q."/>
            <person name="Ouyang S."/>
            <person name="Liu J."/>
            <person name="Jones K.M."/>
            <person name="Gansberger K."/>
            <person name="Moffat K."/>
            <person name="Hill J."/>
            <person name="Bera J."/>
            <person name="Fadrosh D."/>
            <person name="Jin S."/>
            <person name="Johri S."/>
            <person name="Kim M."/>
            <person name="Overton L."/>
            <person name="Reardon M."/>
            <person name="Tsitrin T."/>
            <person name="Vuong H."/>
            <person name="Weaver B."/>
            <person name="Ciecko A."/>
            <person name="Tallon L."/>
            <person name="Jackson J."/>
            <person name="Pai G."/>
            <person name="Aken S.V."/>
            <person name="Utterback T."/>
            <person name="Reidmuller S."/>
            <person name="Feldblyum T."/>
            <person name="Hsiao J."/>
            <person name="Zismann V."/>
            <person name="Iobst S."/>
            <person name="de Vazeille A.R."/>
            <person name="Buell C.R."/>
            <person name="Ying K."/>
            <person name="Li Y."/>
            <person name="Lu T."/>
            <person name="Huang Y."/>
            <person name="Zhao Q."/>
            <person name="Feng Q."/>
            <person name="Zhang L."/>
            <person name="Zhu J."/>
            <person name="Weng Q."/>
            <person name="Mu J."/>
            <person name="Lu Y."/>
            <person name="Fan D."/>
            <person name="Liu Y."/>
            <person name="Guan J."/>
            <person name="Zhang Y."/>
            <person name="Yu S."/>
            <person name="Liu X."/>
            <person name="Zhang Y."/>
            <person name="Hong G."/>
            <person name="Han B."/>
            <person name="Choisne N."/>
            <person name="Demange N."/>
            <person name="Orjeda G."/>
            <person name="Samain S."/>
            <person name="Cattolico L."/>
            <person name="Pelletier E."/>
            <person name="Couloux A."/>
            <person name="Segurens B."/>
            <person name="Wincker P."/>
            <person name="D'Hont A."/>
            <person name="Scarpelli C."/>
            <person name="Weissenbach J."/>
            <person name="Salanoubat M."/>
            <person name="Quetier F."/>
            <person name="Yu Y."/>
            <person name="Kim H.R."/>
            <person name="Rambo T."/>
            <person name="Currie J."/>
            <person name="Collura K."/>
            <person name="Luo M."/>
            <person name="Yang T."/>
            <person name="Ammiraju J.S.S."/>
            <person name="Engler F."/>
            <person name="Soderlund C."/>
            <person name="Wing R.A."/>
            <person name="Palmer L.E."/>
            <person name="de la Bastide M."/>
            <person name="Spiegel L."/>
            <person name="Nascimento L."/>
            <person name="Zutavern T."/>
            <person name="O'Shaughnessy A."/>
            <person name="Dike S."/>
            <person name="Dedhia N."/>
            <person name="Preston R."/>
            <person name="Balija V."/>
            <person name="McCombie W.R."/>
            <person name="Chow T."/>
            <person name="Chen H."/>
            <person name="Chung M."/>
            <person name="Chen C."/>
            <person name="Shaw J."/>
            <person name="Wu H."/>
            <person name="Hsiao K."/>
            <person name="Chao Y."/>
            <person name="Chu M."/>
            <person name="Cheng C."/>
            <person name="Hour A."/>
            <person name="Lee P."/>
            <person name="Lin S."/>
            <person name="Lin Y."/>
            <person name="Liou J."/>
            <person name="Liu S."/>
            <person name="Hsing Y."/>
            <person name="Raghuvanshi S."/>
            <person name="Mohanty A."/>
            <person name="Bharti A.K."/>
            <person name="Gaur A."/>
            <person name="Gupta V."/>
            <person name="Kumar D."/>
            <person name="Ravi V."/>
            <person name="Vij S."/>
            <person name="Kapur A."/>
            <person name="Khurana P."/>
            <person name="Khurana P."/>
            <person name="Khurana J.P."/>
            <person name="Tyagi A.K."/>
            <person name="Gaikwad K."/>
            <person name="Singh A."/>
            <person name="Dalal V."/>
            <person name="Srivastava S."/>
            <person name="Dixit A."/>
            <person name="Pal A.K."/>
            <person name="Ghazi I.A."/>
            <person name="Yadav M."/>
            <person name="Pandit A."/>
            <person name="Bhargava A."/>
            <person name="Sureshbabu K."/>
            <person name="Batra K."/>
            <person name="Sharma T.R."/>
            <person name="Mohapatra T."/>
            <person name="Singh N.K."/>
            <person name="Messing J."/>
            <person name="Nelson A.B."/>
            <person name="Fuks G."/>
            <person name="Kavchok S."/>
            <person name="Keizer G."/>
            <person name="Linton E."/>
            <person name="Llaca V."/>
            <person name="Song R."/>
            <person name="Tanyolac B."/>
            <person name="Young S."/>
            <person name="Ho-Il K."/>
            <person name="Hahn J.H."/>
            <person name="Sangsakoo G."/>
            <person name="Vanavichit A."/>
            <person name="de Mattos Luiz.A.T."/>
            <person name="Zimmer P.D."/>
            <person name="Malone G."/>
            <person name="Dellagostin O."/>
            <person name="de Oliveira A.C."/>
            <person name="Bevan M."/>
            <person name="Bancroft I."/>
            <person name="Minx P."/>
            <person name="Cordum H."/>
            <person name="Wilson R."/>
            <person name="Cheng Z."/>
            <person name="Jin W."/>
            <person name="Jiang J."/>
            <person name="Leong S.A."/>
            <person name="Iwama H."/>
            <person name="Gojobori T."/>
            <person name="Itoh T."/>
            <person name="Niimura Y."/>
            <person name="Fujii Y."/>
            <person name="Habara T."/>
            <person name="Sakai H."/>
            <person name="Sato Y."/>
            <person name="Wilson G."/>
            <person name="Kumar K."/>
            <person name="McCouch S."/>
            <person name="Juretic N."/>
            <person name="Hoen D."/>
            <person name="Wright S."/>
            <person name="Bruskiewich R."/>
            <person name="Bureau T."/>
            <person name="Miyao A."/>
            <person name="Hirochika H."/>
            <person name="Nishikawa T."/>
            <person name="Kadowaki K."/>
            <person name="Sugiura M."/>
            <person name="Burr B."/>
            <person name="Sasaki T."/>
        </authorList>
    </citation>
    <scope>NUCLEOTIDE SEQUENCE [LARGE SCALE GENOMIC DNA]</scope>
    <source>
        <strain evidence="3">cv. Nipponbare</strain>
    </source>
</reference>
<evidence type="ECO:0000313" key="3">
    <source>
        <dbReference type="Proteomes" id="UP000000763"/>
    </source>
</evidence>